<name>A0A550BTA0_9AGAR</name>
<reference evidence="3 4" key="1">
    <citation type="journal article" date="2019" name="New Phytol.">
        <title>Comparative genomics reveals unique wood-decay strategies and fruiting body development in the Schizophyllaceae.</title>
        <authorList>
            <person name="Almasi E."/>
            <person name="Sahu N."/>
            <person name="Krizsan K."/>
            <person name="Balint B."/>
            <person name="Kovacs G.M."/>
            <person name="Kiss B."/>
            <person name="Cseklye J."/>
            <person name="Drula E."/>
            <person name="Henrissat B."/>
            <person name="Nagy I."/>
            <person name="Chovatia M."/>
            <person name="Adam C."/>
            <person name="LaButti K."/>
            <person name="Lipzen A."/>
            <person name="Riley R."/>
            <person name="Grigoriev I.V."/>
            <person name="Nagy L.G."/>
        </authorList>
    </citation>
    <scope>NUCLEOTIDE SEQUENCE [LARGE SCALE GENOMIC DNA]</scope>
    <source>
        <strain evidence="3 4">NL-1724</strain>
    </source>
</reference>
<accession>A0A550BTA0</accession>
<comment type="caution">
    <text evidence="3">The sequence shown here is derived from an EMBL/GenBank/DDBJ whole genome shotgun (WGS) entry which is preliminary data.</text>
</comment>
<feature type="compositionally biased region" description="Polar residues" evidence="1">
    <location>
        <begin position="109"/>
        <end position="124"/>
    </location>
</feature>
<keyword evidence="2" id="KW-0472">Membrane</keyword>
<sequence>MHYHLELPTSACKASFITLLFVMLVPYCRFLYAHIQISPQMRCRSCRTLSSTTGSPSITDDTGHHREPRKSIIQSLLQALMDISSMASSLTYTLFRNHTSDSGPPCGSRASSGLSRPLSTSPIQPGQAARCWGSLSGKSINTKAPGRVHVSLTWPQSRVWFREMSRSSRGIAAG</sequence>
<keyword evidence="2" id="KW-0812">Transmembrane</keyword>
<evidence type="ECO:0000256" key="1">
    <source>
        <dbReference type="SAM" id="MobiDB-lite"/>
    </source>
</evidence>
<feature type="transmembrane region" description="Helical" evidence="2">
    <location>
        <begin position="14"/>
        <end position="32"/>
    </location>
</feature>
<evidence type="ECO:0000313" key="3">
    <source>
        <dbReference type="EMBL" id="TRM55762.1"/>
    </source>
</evidence>
<evidence type="ECO:0000313" key="4">
    <source>
        <dbReference type="Proteomes" id="UP000320762"/>
    </source>
</evidence>
<organism evidence="3 4">
    <name type="scientific">Schizophyllum amplum</name>
    <dbReference type="NCBI Taxonomy" id="97359"/>
    <lineage>
        <taxon>Eukaryota</taxon>
        <taxon>Fungi</taxon>
        <taxon>Dikarya</taxon>
        <taxon>Basidiomycota</taxon>
        <taxon>Agaricomycotina</taxon>
        <taxon>Agaricomycetes</taxon>
        <taxon>Agaricomycetidae</taxon>
        <taxon>Agaricales</taxon>
        <taxon>Schizophyllaceae</taxon>
        <taxon>Schizophyllum</taxon>
    </lineage>
</organism>
<dbReference type="AlphaFoldDB" id="A0A550BTA0"/>
<proteinExistence type="predicted"/>
<keyword evidence="4" id="KW-1185">Reference proteome</keyword>
<keyword evidence="2" id="KW-1133">Transmembrane helix</keyword>
<dbReference type="EMBL" id="VDMD01000097">
    <property type="protein sequence ID" value="TRM55762.1"/>
    <property type="molecule type" value="Genomic_DNA"/>
</dbReference>
<dbReference type="Proteomes" id="UP000320762">
    <property type="component" value="Unassembled WGS sequence"/>
</dbReference>
<gene>
    <name evidence="3" type="ORF">BD626DRAFT_561113</name>
</gene>
<evidence type="ECO:0000256" key="2">
    <source>
        <dbReference type="SAM" id="Phobius"/>
    </source>
</evidence>
<feature type="region of interest" description="Disordered" evidence="1">
    <location>
        <begin position="100"/>
        <end position="125"/>
    </location>
</feature>
<protein>
    <submittedName>
        <fullName evidence="3">Uncharacterized protein</fullName>
    </submittedName>
</protein>